<dbReference type="VEuPathDB" id="CryptoDB:Cvel_8237"/>
<sequence>MYAAQPPRRDYPAPALAPAAINYAPTQAYTFQQPMTARPVTSAAYSVYLPPMQAQAQPPTQPAPYPQQAPVKQQPTLTETLPAMPPPPSPGNYFPPPNPLSAPAPVAPSQFPSYPNPYYYPTDYPPPPNSYVGMGYAGAERERRPLPYRRGEGFFSPWERRRERAYRQMMLSRRPPPEYYSHYDHYRDDYYSPAYYYDDPDDYYYDDDEWNSPRLPPPPRSSRTPRRRSSATPTPAPHAVRSGPRYASPPRGGWQRYKERPQVDGRERDEEVGGEAGPAAAGCGGDPYQPFEGPKPFSMRLDLKEGFLNFNQG</sequence>
<feature type="region of interest" description="Disordered" evidence="1">
    <location>
        <begin position="54"/>
        <end position="106"/>
    </location>
</feature>
<name>A0A0G4HSG2_9ALVE</name>
<gene>
    <name evidence="2" type="ORF">Cvel_8237</name>
</gene>
<evidence type="ECO:0000313" key="2">
    <source>
        <dbReference type="EMBL" id="CEM47212.1"/>
    </source>
</evidence>
<dbReference type="AlphaFoldDB" id="A0A0G4HSG2"/>
<feature type="region of interest" description="Disordered" evidence="1">
    <location>
        <begin position="206"/>
        <end position="297"/>
    </location>
</feature>
<organism evidence="2">
    <name type="scientific">Chromera velia CCMP2878</name>
    <dbReference type="NCBI Taxonomy" id="1169474"/>
    <lineage>
        <taxon>Eukaryota</taxon>
        <taxon>Sar</taxon>
        <taxon>Alveolata</taxon>
        <taxon>Colpodellida</taxon>
        <taxon>Chromeraceae</taxon>
        <taxon>Chromera</taxon>
    </lineage>
</organism>
<reference evidence="2" key="1">
    <citation type="submission" date="2014-11" db="EMBL/GenBank/DDBJ databases">
        <authorList>
            <person name="Otto D Thomas"/>
            <person name="Naeem Raeece"/>
        </authorList>
    </citation>
    <scope>NUCLEOTIDE SEQUENCE</scope>
</reference>
<feature type="compositionally biased region" description="Pro residues" evidence="1">
    <location>
        <begin position="83"/>
        <end position="106"/>
    </location>
</feature>
<proteinExistence type="predicted"/>
<feature type="compositionally biased region" description="Basic and acidic residues" evidence="1">
    <location>
        <begin position="256"/>
        <end position="271"/>
    </location>
</feature>
<evidence type="ECO:0000256" key="1">
    <source>
        <dbReference type="SAM" id="MobiDB-lite"/>
    </source>
</evidence>
<dbReference type="EMBL" id="CDMZ01003673">
    <property type="protein sequence ID" value="CEM47212.1"/>
    <property type="molecule type" value="Genomic_DNA"/>
</dbReference>
<protein>
    <submittedName>
        <fullName evidence="2">Uncharacterized protein</fullName>
    </submittedName>
</protein>
<accession>A0A0G4HSG2</accession>